<evidence type="ECO:0000256" key="2">
    <source>
        <dbReference type="PROSITE-ProRule" id="PRU00169"/>
    </source>
</evidence>
<evidence type="ECO:0000259" key="3">
    <source>
        <dbReference type="PROSITE" id="PS50110"/>
    </source>
</evidence>
<evidence type="ECO:0000313" key="4">
    <source>
        <dbReference type="EMBL" id="OYD15357.1"/>
    </source>
</evidence>
<dbReference type="InterPro" id="IPR001789">
    <property type="entry name" value="Sig_transdc_resp-reg_receiver"/>
</dbReference>
<evidence type="ECO:0000256" key="1">
    <source>
        <dbReference type="ARBA" id="ARBA00022553"/>
    </source>
</evidence>
<dbReference type="EMBL" id="NOZQ01000127">
    <property type="protein sequence ID" value="OYD15357.1"/>
    <property type="molecule type" value="Genomic_DNA"/>
</dbReference>
<dbReference type="SUPFAM" id="SSF52172">
    <property type="entry name" value="CheY-like"/>
    <property type="match status" value="1"/>
</dbReference>
<dbReference type="PROSITE" id="PS50110">
    <property type="entry name" value="RESPONSE_REGULATORY"/>
    <property type="match status" value="1"/>
</dbReference>
<dbReference type="Pfam" id="PF00072">
    <property type="entry name" value="Response_reg"/>
    <property type="match status" value="1"/>
</dbReference>
<gene>
    <name evidence="4" type="ORF">CH333_05940</name>
</gene>
<dbReference type="Gene3D" id="3.40.50.2300">
    <property type="match status" value="1"/>
</dbReference>
<reference evidence="4 5" key="1">
    <citation type="submission" date="2017-07" db="EMBL/GenBank/DDBJ databases">
        <title>Recovery of genomes from metagenomes via a dereplication, aggregation, and scoring strategy.</title>
        <authorList>
            <person name="Sieber C.M."/>
            <person name="Probst A.J."/>
            <person name="Sharrar A."/>
            <person name="Thomas B.C."/>
            <person name="Hess M."/>
            <person name="Tringe S.G."/>
            <person name="Banfield J.F."/>
        </authorList>
    </citation>
    <scope>NUCLEOTIDE SEQUENCE [LARGE SCALE GENOMIC DNA]</scope>
    <source>
        <strain evidence="4">JGI_Cruoil_03_44_89</strain>
    </source>
</reference>
<dbReference type="PANTHER" id="PTHR44591">
    <property type="entry name" value="STRESS RESPONSE REGULATOR PROTEIN 1"/>
    <property type="match status" value="1"/>
</dbReference>
<accession>A0A235BUA7</accession>
<organism evidence="4 5">
    <name type="scientific">candidate division WOR-3 bacterium JGI_Cruoil_03_44_89</name>
    <dbReference type="NCBI Taxonomy" id="1973748"/>
    <lineage>
        <taxon>Bacteria</taxon>
        <taxon>Bacteria division WOR-3</taxon>
    </lineage>
</organism>
<dbReference type="GO" id="GO:0000160">
    <property type="term" value="P:phosphorelay signal transduction system"/>
    <property type="evidence" value="ECO:0007669"/>
    <property type="project" value="InterPro"/>
</dbReference>
<dbReference type="InterPro" id="IPR011006">
    <property type="entry name" value="CheY-like_superfamily"/>
</dbReference>
<name>A0A235BUA7_UNCW3</name>
<dbReference type="AlphaFoldDB" id="A0A235BUA7"/>
<protein>
    <recommendedName>
        <fullName evidence="3">Response regulatory domain-containing protein</fullName>
    </recommendedName>
</protein>
<dbReference type="InterPro" id="IPR050595">
    <property type="entry name" value="Bact_response_regulator"/>
</dbReference>
<sequence length="167" mass="18766">MRGELKQRCIKILHVDDEPDFLALTKAFLERECANFSVDTATSVEEGIEMLKSGKYDVVVSDYQMPGMDGLDFLRNLQQNGSAIAFIIFTGREEVVTEALNRGANGYLQKGGDITSMYGTLAHVIEKGIKQVEKGKKLAEPKRERRRVLHSVPTMISYRQRKAIPAM</sequence>
<evidence type="ECO:0000313" key="5">
    <source>
        <dbReference type="Proteomes" id="UP000215215"/>
    </source>
</evidence>
<dbReference type="PANTHER" id="PTHR44591:SF3">
    <property type="entry name" value="RESPONSE REGULATORY DOMAIN-CONTAINING PROTEIN"/>
    <property type="match status" value="1"/>
</dbReference>
<dbReference type="SMART" id="SM00448">
    <property type="entry name" value="REC"/>
    <property type="match status" value="1"/>
</dbReference>
<feature type="domain" description="Response regulatory" evidence="3">
    <location>
        <begin position="11"/>
        <end position="125"/>
    </location>
</feature>
<dbReference type="CDD" id="cd00156">
    <property type="entry name" value="REC"/>
    <property type="match status" value="1"/>
</dbReference>
<dbReference type="Proteomes" id="UP000215215">
    <property type="component" value="Unassembled WGS sequence"/>
</dbReference>
<proteinExistence type="predicted"/>
<comment type="caution">
    <text evidence="4">The sequence shown here is derived from an EMBL/GenBank/DDBJ whole genome shotgun (WGS) entry which is preliminary data.</text>
</comment>
<feature type="modified residue" description="4-aspartylphosphate" evidence="2">
    <location>
        <position position="62"/>
    </location>
</feature>
<keyword evidence="1 2" id="KW-0597">Phosphoprotein</keyword>